<feature type="region of interest" description="G2" evidence="7">
    <location>
        <begin position="36"/>
        <end position="40"/>
    </location>
</feature>
<comment type="function">
    <text evidence="6">An essential GTPase that binds both GDP and GTP, with rapid nucleotide exchange. Plays a role in 16S rRNA processing and 30S ribosomal subunit biogenesis and possibly also in cell cycle regulation and energy metabolism.</text>
</comment>
<evidence type="ECO:0000313" key="12">
    <source>
        <dbReference type="Proteomes" id="UP001477443"/>
    </source>
</evidence>
<dbReference type="CDD" id="cd22534">
    <property type="entry name" value="KH-II_Era"/>
    <property type="match status" value="1"/>
</dbReference>
<dbReference type="PROSITE" id="PS50823">
    <property type="entry name" value="KH_TYPE_2"/>
    <property type="match status" value="1"/>
</dbReference>
<dbReference type="CDD" id="cd04163">
    <property type="entry name" value="Era"/>
    <property type="match status" value="1"/>
</dbReference>
<reference evidence="11" key="1">
    <citation type="submission" date="2024-03" db="EMBL/GenBank/DDBJ databases">
        <title>Complete genome sequence of Mycoplasma felifaucium Z921 isolated from the trachea of a cheetah.</title>
        <authorList>
            <person name="Spergser J."/>
        </authorList>
    </citation>
    <scope>NUCLEOTIDE SEQUENCE [LARGE SCALE GENOMIC DNA]</scope>
    <source>
        <strain evidence="11">Z921</strain>
    </source>
</reference>
<comment type="similarity">
    <text evidence="1 6 7 8">Belongs to the TRAFAC class TrmE-Era-EngA-EngB-Septin-like GTPase superfamily. Era GTPase family.</text>
</comment>
<feature type="binding site" evidence="6">
    <location>
        <begin position="10"/>
        <end position="17"/>
    </location>
    <ligand>
        <name>GTP</name>
        <dbReference type="ChEBI" id="CHEBI:37565"/>
    </ligand>
</feature>
<dbReference type="InterPro" id="IPR030388">
    <property type="entry name" value="G_ERA_dom"/>
</dbReference>
<feature type="domain" description="KH type-2" evidence="9">
    <location>
        <begin position="199"/>
        <end position="275"/>
    </location>
</feature>
<dbReference type="InterPro" id="IPR009019">
    <property type="entry name" value="KH_sf_prok-type"/>
</dbReference>
<keyword evidence="6" id="KW-0699">rRNA-binding</keyword>
<dbReference type="RefSeq" id="WP_338822572.1">
    <property type="nucleotide sequence ID" value="NZ_CP148067.1"/>
</dbReference>
<keyword evidence="6" id="KW-0472">Membrane</keyword>
<evidence type="ECO:0000256" key="4">
    <source>
        <dbReference type="ARBA" id="ARBA00022884"/>
    </source>
</evidence>
<dbReference type="InterPro" id="IPR005225">
    <property type="entry name" value="Small_GTP-bd"/>
</dbReference>
<name>A0ABZ2RXE6_9BACT</name>
<evidence type="ECO:0000256" key="5">
    <source>
        <dbReference type="ARBA" id="ARBA00023134"/>
    </source>
</evidence>
<comment type="subcellular location">
    <subcellularLocation>
        <location evidence="6">Cytoplasm</location>
    </subcellularLocation>
    <subcellularLocation>
        <location evidence="6">Cell membrane</location>
        <topology evidence="6">Peripheral membrane protein</topology>
    </subcellularLocation>
</comment>
<dbReference type="PANTHER" id="PTHR42698:SF1">
    <property type="entry name" value="GTPASE ERA, MITOCHONDRIAL"/>
    <property type="match status" value="1"/>
</dbReference>
<keyword evidence="3 6" id="KW-0547">Nucleotide-binding</keyword>
<feature type="region of interest" description="G5" evidence="7">
    <location>
        <begin position="147"/>
        <end position="149"/>
    </location>
</feature>
<dbReference type="HAMAP" id="MF_00367">
    <property type="entry name" value="GTPase_Era"/>
    <property type="match status" value="1"/>
</dbReference>
<keyword evidence="6" id="KW-1003">Cell membrane</keyword>
<sequence>MKVCVASIIGRPNVGKSSLVNRIVNYDVAIVSNTPQTTRDQITGVYTDDNYQLIFVDTPGIHKPENLLGEALNKEAFDSINGIDCLLFLTPINEKILQGDKMILERIAKIPNKIAVISKIDLAKNPSEIAEKIKVLTEFGFEKIVSISVNNPRSIQDLKNEIEKFAIESDPLYDEDYITDKTMRFIAKEIIREAAINLLYDELPHSIAVEVQDFIESDEHIEINAIIYVKKDSQKGMLIGKNASMIKQIGINARKKMQRQFDSSISLNLKVKVASKWVNDKKILKKFGFES</sequence>
<keyword evidence="5 6" id="KW-0342">GTP-binding</keyword>
<dbReference type="NCBIfam" id="NF000908">
    <property type="entry name" value="PRK00089.1"/>
    <property type="match status" value="1"/>
</dbReference>
<keyword evidence="6" id="KW-0963">Cytoplasm</keyword>
<dbReference type="Pfam" id="PF07650">
    <property type="entry name" value="KH_2"/>
    <property type="match status" value="1"/>
</dbReference>
<comment type="subunit">
    <text evidence="6">Monomer.</text>
</comment>
<feature type="region of interest" description="G3" evidence="7">
    <location>
        <begin position="57"/>
        <end position="60"/>
    </location>
</feature>
<feature type="domain" description="Era-type G" evidence="10">
    <location>
        <begin position="2"/>
        <end position="168"/>
    </location>
</feature>
<feature type="region of interest" description="G1" evidence="7">
    <location>
        <begin position="10"/>
        <end position="17"/>
    </location>
</feature>
<dbReference type="SUPFAM" id="SSF54814">
    <property type="entry name" value="Prokaryotic type KH domain (KH-domain type II)"/>
    <property type="match status" value="1"/>
</dbReference>
<gene>
    <name evidence="6 11" type="primary">era</name>
    <name evidence="11" type="ORF">WG617_03130</name>
</gene>
<evidence type="ECO:0000256" key="7">
    <source>
        <dbReference type="PROSITE-ProRule" id="PRU01050"/>
    </source>
</evidence>
<evidence type="ECO:0000256" key="3">
    <source>
        <dbReference type="ARBA" id="ARBA00022741"/>
    </source>
</evidence>
<dbReference type="Gene3D" id="3.40.50.300">
    <property type="entry name" value="P-loop containing nucleotide triphosphate hydrolases"/>
    <property type="match status" value="1"/>
</dbReference>
<organism evidence="11 12">
    <name type="scientific">Mycoplasmopsis felifaucium</name>
    <dbReference type="NCBI Taxonomy" id="35768"/>
    <lineage>
        <taxon>Bacteria</taxon>
        <taxon>Bacillati</taxon>
        <taxon>Mycoplasmatota</taxon>
        <taxon>Mycoplasmoidales</taxon>
        <taxon>Metamycoplasmataceae</taxon>
        <taxon>Mycoplasmopsis</taxon>
    </lineage>
</organism>
<feature type="binding site" evidence="6">
    <location>
        <begin position="57"/>
        <end position="61"/>
    </location>
    <ligand>
        <name>GTP</name>
        <dbReference type="ChEBI" id="CHEBI:37565"/>
    </ligand>
</feature>
<dbReference type="SUPFAM" id="SSF52540">
    <property type="entry name" value="P-loop containing nucleoside triphosphate hydrolases"/>
    <property type="match status" value="1"/>
</dbReference>
<accession>A0ABZ2RXE6</accession>
<evidence type="ECO:0000256" key="1">
    <source>
        <dbReference type="ARBA" id="ARBA00007921"/>
    </source>
</evidence>
<feature type="region of interest" description="G4" evidence="7">
    <location>
        <begin position="118"/>
        <end position="121"/>
    </location>
</feature>
<dbReference type="Pfam" id="PF01926">
    <property type="entry name" value="MMR_HSR1"/>
    <property type="match status" value="1"/>
</dbReference>
<dbReference type="InterPro" id="IPR004044">
    <property type="entry name" value="KH_dom_type_2"/>
</dbReference>
<evidence type="ECO:0000259" key="10">
    <source>
        <dbReference type="PROSITE" id="PS51713"/>
    </source>
</evidence>
<dbReference type="EMBL" id="CP148067">
    <property type="protein sequence ID" value="WXL28984.1"/>
    <property type="molecule type" value="Genomic_DNA"/>
</dbReference>
<keyword evidence="6" id="KW-0690">Ribosome biogenesis</keyword>
<evidence type="ECO:0000256" key="2">
    <source>
        <dbReference type="ARBA" id="ARBA00020484"/>
    </source>
</evidence>
<feature type="binding site" evidence="6">
    <location>
        <begin position="118"/>
        <end position="121"/>
    </location>
    <ligand>
        <name>GTP</name>
        <dbReference type="ChEBI" id="CHEBI:37565"/>
    </ligand>
</feature>
<dbReference type="NCBIfam" id="TIGR00231">
    <property type="entry name" value="small_GTP"/>
    <property type="match status" value="1"/>
</dbReference>
<protein>
    <recommendedName>
        <fullName evidence="2 6">GTPase Era</fullName>
    </recommendedName>
</protein>
<dbReference type="PANTHER" id="PTHR42698">
    <property type="entry name" value="GTPASE ERA"/>
    <property type="match status" value="1"/>
</dbReference>
<dbReference type="PROSITE" id="PS51713">
    <property type="entry name" value="G_ERA"/>
    <property type="match status" value="1"/>
</dbReference>
<evidence type="ECO:0000256" key="6">
    <source>
        <dbReference type="HAMAP-Rule" id="MF_00367"/>
    </source>
</evidence>
<evidence type="ECO:0000313" key="11">
    <source>
        <dbReference type="EMBL" id="WXL28984.1"/>
    </source>
</evidence>
<proteinExistence type="inferred from homology"/>
<keyword evidence="4 6" id="KW-0694">RNA-binding</keyword>
<dbReference type="NCBIfam" id="TIGR00436">
    <property type="entry name" value="era"/>
    <property type="match status" value="1"/>
</dbReference>
<dbReference type="InterPro" id="IPR015946">
    <property type="entry name" value="KH_dom-like_a/b"/>
</dbReference>
<dbReference type="Gene3D" id="3.30.300.20">
    <property type="match status" value="1"/>
</dbReference>
<dbReference type="InterPro" id="IPR005662">
    <property type="entry name" value="GTPase_Era-like"/>
</dbReference>
<dbReference type="Proteomes" id="UP001477443">
    <property type="component" value="Chromosome"/>
</dbReference>
<evidence type="ECO:0000256" key="8">
    <source>
        <dbReference type="RuleBase" id="RU003761"/>
    </source>
</evidence>
<dbReference type="InterPro" id="IPR006073">
    <property type="entry name" value="GTP-bd"/>
</dbReference>
<evidence type="ECO:0000259" key="9">
    <source>
        <dbReference type="PROSITE" id="PS50823"/>
    </source>
</evidence>
<keyword evidence="12" id="KW-1185">Reference proteome</keyword>
<dbReference type="InterPro" id="IPR027417">
    <property type="entry name" value="P-loop_NTPase"/>
</dbReference>